<sequence>MRINLHKSKIMGIAVDNSLVTQAANSIGCLTLSLPFQYLGVNIGSHMSRIKSWDIVLTPIYYMSMYKAPMYVINKLEAIRSHFFNGGDPNIRKMTFVKWENVLASKDKGGNSGSMEKLGYHIKPKGVNQIGLICFALSYFVKQGIDLLDTLRKRLFALELDKKISMAGKMAQPSLITSFRRNPRSGTEASHRLNVDISFGRHLSPNILKEGVLPFRRRRVFCLLG</sequence>
<evidence type="ECO:0000313" key="2">
    <source>
        <dbReference type="Proteomes" id="UP001151760"/>
    </source>
</evidence>
<proteinExistence type="predicted"/>
<dbReference type="Proteomes" id="UP001151760">
    <property type="component" value="Unassembled WGS sequence"/>
</dbReference>
<organism evidence="1 2">
    <name type="scientific">Tanacetum coccineum</name>
    <dbReference type="NCBI Taxonomy" id="301880"/>
    <lineage>
        <taxon>Eukaryota</taxon>
        <taxon>Viridiplantae</taxon>
        <taxon>Streptophyta</taxon>
        <taxon>Embryophyta</taxon>
        <taxon>Tracheophyta</taxon>
        <taxon>Spermatophyta</taxon>
        <taxon>Magnoliopsida</taxon>
        <taxon>eudicotyledons</taxon>
        <taxon>Gunneridae</taxon>
        <taxon>Pentapetalae</taxon>
        <taxon>asterids</taxon>
        <taxon>campanulids</taxon>
        <taxon>Asterales</taxon>
        <taxon>Asteraceae</taxon>
        <taxon>Asteroideae</taxon>
        <taxon>Anthemideae</taxon>
        <taxon>Anthemidinae</taxon>
        <taxon>Tanacetum</taxon>
    </lineage>
</organism>
<gene>
    <name evidence="1" type="ORF">Tco_0906704</name>
</gene>
<name>A0ABQ5CNE1_9ASTR</name>
<dbReference type="PANTHER" id="PTHR33116:SF79">
    <property type="entry name" value="REVERSE TRANSCRIPTASE DOMAIN, ZINC FINGER, CCHC-TYPE-RELATED"/>
    <property type="match status" value="1"/>
</dbReference>
<keyword evidence="2" id="KW-1185">Reference proteome</keyword>
<dbReference type="PANTHER" id="PTHR33116">
    <property type="entry name" value="REVERSE TRANSCRIPTASE ZINC-BINDING DOMAIN-CONTAINING PROTEIN-RELATED-RELATED"/>
    <property type="match status" value="1"/>
</dbReference>
<comment type="caution">
    <text evidence="1">The sequence shown here is derived from an EMBL/GenBank/DDBJ whole genome shotgun (WGS) entry which is preliminary data.</text>
</comment>
<reference evidence="1" key="1">
    <citation type="journal article" date="2022" name="Int. J. Mol. Sci.">
        <title>Draft Genome of Tanacetum Coccineum: Genomic Comparison of Closely Related Tanacetum-Family Plants.</title>
        <authorList>
            <person name="Yamashiro T."/>
            <person name="Shiraishi A."/>
            <person name="Nakayama K."/>
            <person name="Satake H."/>
        </authorList>
    </citation>
    <scope>NUCLEOTIDE SEQUENCE</scope>
</reference>
<protein>
    <submittedName>
        <fullName evidence="1">Uncharacterized protein</fullName>
    </submittedName>
</protein>
<evidence type="ECO:0000313" key="1">
    <source>
        <dbReference type="EMBL" id="GJT26429.1"/>
    </source>
</evidence>
<accession>A0ABQ5CNE1</accession>
<dbReference type="EMBL" id="BQNB010014292">
    <property type="protein sequence ID" value="GJT26429.1"/>
    <property type="molecule type" value="Genomic_DNA"/>
</dbReference>
<reference evidence="1" key="2">
    <citation type="submission" date="2022-01" db="EMBL/GenBank/DDBJ databases">
        <authorList>
            <person name="Yamashiro T."/>
            <person name="Shiraishi A."/>
            <person name="Satake H."/>
            <person name="Nakayama K."/>
        </authorList>
    </citation>
    <scope>NUCLEOTIDE SEQUENCE</scope>
</reference>